<gene>
    <name evidence="2" type="ORF">HNQ65_005279</name>
</gene>
<evidence type="ECO:0000259" key="1">
    <source>
        <dbReference type="Pfam" id="PF12804"/>
    </source>
</evidence>
<accession>A0A7W7YGA7</accession>
<name>A0A7W7YGA7_9BACT</name>
<dbReference type="Proteomes" id="UP000590740">
    <property type="component" value="Unassembled WGS sequence"/>
</dbReference>
<organism evidence="2 3">
    <name type="scientific">Prosthecobacter vanneervenii</name>
    <dbReference type="NCBI Taxonomy" id="48466"/>
    <lineage>
        <taxon>Bacteria</taxon>
        <taxon>Pseudomonadati</taxon>
        <taxon>Verrucomicrobiota</taxon>
        <taxon>Verrucomicrobiia</taxon>
        <taxon>Verrucomicrobiales</taxon>
        <taxon>Verrucomicrobiaceae</taxon>
        <taxon>Prosthecobacter</taxon>
    </lineage>
</organism>
<dbReference type="PANTHER" id="PTHR43777">
    <property type="entry name" value="MOLYBDENUM COFACTOR CYTIDYLYLTRANSFERASE"/>
    <property type="match status" value="1"/>
</dbReference>
<sequence length="200" mass="21400">MSVSAETAIIILAAGESSRMGRPKQLLSWQGQPLVRHVAEMALAVPNTSVHVVLGAHLEAVAEALQGLPLRLCTNESWSEGMGASVCAGLRAVLDDEPAAAAVLFLLCDQPLITADLLCEMIRKHREGAALVATCYQNTLGVPALFGASLYPELLALRGDQGAKKIIQRHRERAAVVPFPQAATDFDTYEDYERAASPQV</sequence>
<evidence type="ECO:0000313" key="3">
    <source>
        <dbReference type="Proteomes" id="UP000590740"/>
    </source>
</evidence>
<dbReference type="EC" id="2.7.7.76" evidence="2"/>
<dbReference type="Gene3D" id="3.90.550.10">
    <property type="entry name" value="Spore Coat Polysaccharide Biosynthesis Protein SpsA, Chain A"/>
    <property type="match status" value="1"/>
</dbReference>
<dbReference type="InterPro" id="IPR025877">
    <property type="entry name" value="MobA-like_NTP_Trfase"/>
</dbReference>
<dbReference type="EMBL" id="JACHIG010000023">
    <property type="protein sequence ID" value="MBB5035666.1"/>
    <property type="molecule type" value="Genomic_DNA"/>
</dbReference>
<feature type="domain" description="MobA-like NTP transferase" evidence="1">
    <location>
        <begin position="10"/>
        <end position="171"/>
    </location>
</feature>
<dbReference type="Pfam" id="PF12804">
    <property type="entry name" value="NTP_transf_3"/>
    <property type="match status" value="1"/>
</dbReference>
<keyword evidence="2" id="KW-0548">Nucleotidyltransferase</keyword>
<protein>
    <submittedName>
        <fullName evidence="2">Molybdenum cofactor cytidylyltransferase</fullName>
        <ecNumber evidence="2">2.7.7.76</ecNumber>
    </submittedName>
</protein>
<reference evidence="2 3" key="1">
    <citation type="submission" date="2020-08" db="EMBL/GenBank/DDBJ databases">
        <title>Genomic Encyclopedia of Type Strains, Phase IV (KMG-IV): sequencing the most valuable type-strain genomes for metagenomic binning, comparative biology and taxonomic classification.</title>
        <authorList>
            <person name="Goeker M."/>
        </authorList>
    </citation>
    <scope>NUCLEOTIDE SEQUENCE [LARGE SCALE GENOMIC DNA]</scope>
    <source>
        <strain evidence="2 3">DSM 12252</strain>
    </source>
</reference>
<dbReference type="CDD" id="cd04182">
    <property type="entry name" value="GT_2_like_f"/>
    <property type="match status" value="1"/>
</dbReference>
<keyword evidence="3" id="KW-1185">Reference proteome</keyword>
<dbReference type="AlphaFoldDB" id="A0A7W7YGA7"/>
<dbReference type="SUPFAM" id="SSF53448">
    <property type="entry name" value="Nucleotide-diphospho-sugar transferases"/>
    <property type="match status" value="1"/>
</dbReference>
<dbReference type="PANTHER" id="PTHR43777:SF1">
    <property type="entry name" value="MOLYBDENUM COFACTOR CYTIDYLYLTRANSFERASE"/>
    <property type="match status" value="1"/>
</dbReference>
<keyword evidence="2" id="KW-0808">Transferase</keyword>
<comment type="caution">
    <text evidence="2">The sequence shown here is derived from an EMBL/GenBank/DDBJ whole genome shotgun (WGS) entry which is preliminary data.</text>
</comment>
<dbReference type="GO" id="GO:0061602">
    <property type="term" value="F:molybdenum cofactor cytidylyltransferase activity"/>
    <property type="evidence" value="ECO:0007669"/>
    <property type="project" value="UniProtKB-EC"/>
</dbReference>
<proteinExistence type="predicted"/>
<dbReference type="RefSeq" id="WP_184344690.1">
    <property type="nucleotide sequence ID" value="NZ_JACHIG010000023.1"/>
</dbReference>
<dbReference type="InterPro" id="IPR029044">
    <property type="entry name" value="Nucleotide-diphossugar_trans"/>
</dbReference>
<evidence type="ECO:0000313" key="2">
    <source>
        <dbReference type="EMBL" id="MBB5035666.1"/>
    </source>
</evidence>